<reference evidence="1" key="1">
    <citation type="submission" date="2018-02" db="EMBL/GenBank/DDBJ databases">
        <title>Rhizophora mucronata_Transcriptome.</title>
        <authorList>
            <person name="Meera S.P."/>
            <person name="Sreeshan A."/>
            <person name="Augustine A."/>
        </authorList>
    </citation>
    <scope>NUCLEOTIDE SEQUENCE</scope>
    <source>
        <tissue evidence="1">Leaf</tissue>
    </source>
</reference>
<dbReference type="EMBL" id="GGEC01079851">
    <property type="protein sequence ID" value="MBX60335.1"/>
    <property type="molecule type" value="Transcribed_RNA"/>
</dbReference>
<organism evidence="1">
    <name type="scientific">Rhizophora mucronata</name>
    <name type="common">Asiatic mangrove</name>
    <dbReference type="NCBI Taxonomy" id="61149"/>
    <lineage>
        <taxon>Eukaryota</taxon>
        <taxon>Viridiplantae</taxon>
        <taxon>Streptophyta</taxon>
        <taxon>Embryophyta</taxon>
        <taxon>Tracheophyta</taxon>
        <taxon>Spermatophyta</taxon>
        <taxon>Magnoliopsida</taxon>
        <taxon>eudicotyledons</taxon>
        <taxon>Gunneridae</taxon>
        <taxon>Pentapetalae</taxon>
        <taxon>rosids</taxon>
        <taxon>fabids</taxon>
        <taxon>Malpighiales</taxon>
        <taxon>Rhizophoraceae</taxon>
        <taxon>Rhizophora</taxon>
    </lineage>
</organism>
<accession>A0A2P2Q063</accession>
<sequence>MNIARFLYICIMHSSVRLYAMRMENICVPFFPNFFFWKKVYWVRVYEGTLSYELVME</sequence>
<evidence type="ECO:0000313" key="1">
    <source>
        <dbReference type="EMBL" id="MBX60335.1"/>
    </source>
</evidence>
<name>A0A2P2Q063_RHIMU</name>
<protein>
    <submittedName>
        <fullName evidence="1">Uncharacterized protein</fullName>
    </submittedName>
</protein>
<proteinExistence type="predicted"/>
<dbReference type="AlphaFoldDB" id="A0A2P2Q063"/>